<sequence>MSSTKIINVLKDDSFQEILDLFKAAPAEEVIFVLPKRSKAFQKEDHFTALQSEAKNLSKTVSFLCSNPEINEMARRYKFDVLLARSTAPRKTSPKSTNSINIVNQIEDFYAEPALDDSMISTSGLKVQEALADNKQDREDNTEVPVAVSAQRLDDIYVADRENFQSLKVSGGREKAEEVEIKKFTKYTPKKSLKPNGRLGWATFIVAGLIVMGSVVFITAGKAEVVIKPVGQTLDTKIDVFASDTVAAVDGSKSSIPGQIFNIQKTATEEFPATGSVDVAQKARGAISIYNETSSAQPLVATTRFESADGHIFHTLTSVVVPAAKSGPGKIEVQVIAAKSGSDYNVPAGNFTIPAFKERGDAEKYKKIYGKSSASMHSGTGGKASVATNADLASAKQSLTAKITATVQDELKAQINGLQVINDNQISIGEFNSESPAAGTATFKASLSGSIRTVGFKQSDLEELVVKKIGGGSQTVLPEKLSFSYENIKWDDLKKGLTFTAHVTGKSYAKLDSGQIISNLLGKKDSQIKAYLSGVSGIAEAKVSLSPFWVRSVPKDSDKVRLDLSY</sequence>
<dbReference type="Pfam" id="PF04865">
    <property type="entry name" value="Baseplate_J"/>
    <property type="match status" value="1"/>
</dbReference>
<proteinExistence type="predicted"/>
<feature type="domain" description="Baseplate protein J-like barrel" evidence="2">
    <location>
        <begin position="297"/>
        <end position="352"/>
    </location>
</feature>
<accession>A0A0G1U7T6</accession>
<evidence type="ECO:0000313" key="4">
    <source>
        <dbReference type="Proteomes" id="UP000034403"/>
    </source>
</evidence>
<dbReference type="EMBL" id="LCPC01000001">
    <property type="protein sequence ID" value="KKU90196.1"/>
    <property type="molecule type" value="Genomic_DNA"/>
</dbReference>
<comment type="caution">
    <text evidence="3">The sequence shown here is derived from an EMBL/GenBank/DDBJ whole genome shotgun (WGS) entry which is preliminary data.</text>
</comment>
<organism evidence="3 4">
    <name type="scientific">Candidatus Yanofskybacteria bacterium GW2011_GWA1_48_10</name>
    <dbReference type="NCBI Taxonomy" id="1619022"/>
    <lineage>
        <taxon>Bacteria</taxon>
        <taxon>Candidatus Yanofskyibacteriota</taxon>
    </lineage>
</organism>
<feature type="transmembrane region" description="Helical" evidence="1">
    <location>
        <begin position="199"/>
        <end position="220"/>
    </location>
</feature>
<keyword evidence="1" id="KW-1133">Transmembrane helix</keyword>
<keyword evidence="1" id="KW-0472">Membrane</keyword>
<protein>
    <recommendedName>
        <fullName evidence="2">Baseplate protein J-like barrel domain-containing protein</fullName>
    </recommendedName>
</protein>
<dbReference type="InterPro" id="IPR006949">
    <property type="entry name" value="Barrel_Baseplate_J-like"/>
</dbReference>
<reference evidence="3 4" key="1">
    <citation type="journal article" date="2015" name="Nature">
        <title>rRNA introns, odd ribosomes, and small enigmatic genomes across a large radiation of phyla.</title>
        <authorList>
            <person name="Brown C.T."/>
            <person name="Hug L.A."/>
            <person name="Thomas B.C."/>
            <person name="Sharon I."/>
            <person name="Castelle C.J."/>
            <person name="Singh A."/>
            <person name="Wilkins M.J."/>
            <person name="Williams K.H."/>
            <person name="Banfield J.F."/>
        </authorList>
    </citation>
    <scope>NUCLEOTIDE SEQUENCE [LARGE SCALE GENOMIC DNA]</scope>
</reference>
<evidence type="ECO:0000313" key="3">
    <source>
        <dbReference type="EMBL" id="KKU90196.1"/>
    </source>
</evidence>
<gene>
    <name evidence="3" type="ORF">UY20_C0001G0047</name>
</gene>
<name>A0A0G1U7T6_9BACT</name>
<dbReference type="Proteomes" id="UP000034403">
    <property type="component" value="Unassembled WGS sequence"/>
</dbReference>
<keyword evidence="1" id="KW-0812">Transmembrane</keyword>
<evidence type="ECO:0000259" key="2">
    <source>
        <dbReference type="Pfam" id="PF04865"/>
    </source>
</evidence>
<evidence type="ECO:0000256" key="1">
    <source>
        <dbReference type="SAM" id="Phobius"/>
    </source>
</evidence>
<dbReference type="AlphaFoldDB" id="A0A0G1U7T6"/>